<dbReference type="Proteomes" id="UP000799424">
    <property type="component" value="Unassembled WGS sequence"/>
</dbReference>
<accession>A0A6A6ZHT1</accession>
<evidence type="ECO:0000313" key="2">
    <source>
        <dbReference type="EMBL" id="KAF2820641.1"/>
    </source>
</evidence>
<name>A0A6A6ZHT1_9PLEO</name>
<dbReference type="InterPro" id="IPR052895">
    <property type="entry name" value="HetReg/Transcr_Mod"/>
</dbReference>
<organism evidence="2 3">
    <name type="scientific">Ophiobolus disseminans</name>
    <dbReference type="NCBI Taxonomy" id="1469910"/>
    <lineage>
        <taxon>Eukaryota</taxon>
        <taxon>Fungi</taxon>
        <taxon>Dikarya</taxon>
        <taxon>Ascomycota</taxon>
        <taxon>Pezizomycotina</taxon>
        <taxon>Dothideomycetes</taxon>
        <taxon>Pleosporomycetidae</taxon>
        <taxon>Pleosporales</taxon>
        <taxon>Pleosporineae</taxon>
        <taxon>Phaeosphaeriaceae</taxon>
        <taxon>Ophiobolus</taxon>
    </lineage>
</organism>
<dbReference type="InterPro" id="IPR010730">
    <property type="entry name" value="HET"/>
</dbReference>
<dbReference type="AlphaFoldDB" id="A0A6A6ZHT1"/>
<feature type="domain" description="Heterokaryon incompatibility" evidence="1">
    <location>
        <begin position="65"/>
        <end position="257"/>
    </location>
</feature>
<proteinExistence type="predicted"/>
<protein>
    <recommendedName>
        <fullName evidence="1">Heterokaryon incompatibility domain-containing protein</fullName>
    </recommendedName>
</protein>
<evidence type="ECO:0000259" key="1">
    <source>
        <dbReference type="Pfam" id="PF06985"/>
    </source>
</evidence>
<gene>
    <name evidence="2" type="ORF">CC86DRAFT_449272</name>
</gene>
<dbReference type="Pfam" id="PF06985">
    <property type="entry name" value="HET"/>
    <property type="match status" value="1"/>
</dbReference>
<evidence type="ECO:0000313" key="3">
    <source>
        <dbReference type="Proteomes" id="UP000799424"/>
    </source>
</evidence>
<dbReference type="PANTHER" id="PTHR24148:SF64">
    <property type="entry name" value="HETEROKARYON INCOMPATIBILITY DOMAIN-CONTAINING PROTEIN"/>
    <property type="match status" value="1"/>
</dbReference>
<reference evidence="2" key="1">
    <citation type="journal article" date="2020" name="Stud. Mycol.">
        <title>101 Dothideomycetes genomes: a test case for predicting lifestyles and emergence of pathogens.</title>
        <authorList>
            <person name="Haridas S."/>
            <person name="Albert R."/>
            <person name="Binder M."/>
            <person name="Bloem J."/>
            <person name="Labutti K."/>
            <person name="Salamov A."/>
            <person name="Andreopoulos B."/>
            <person name="Baker S."/>
            <person name="Barry K."/>
            <person name="Bills G."/>
            <person name="Bluhm B."/>
            <person name="Cannon C."/>
            <person name="Castanera R."/>
            <person name="Culley D."/>
            <person name="Daum C."/>
            <person name="Ezra D."/>
            <person name="Gonzalez J."/>
            <person name="Henrissat B."/>
            <person name="Kuo A."/>
            <person name="Liang C."/>
            <person name="Lipzen A."/>
            <person name="Lutzoni F."/>
            <person name="Magnuson J."/>
            <person name="Mondo S."/>
            <person name="Nolan M."/>
            <person name="Ohm R."/>
            <person name="Pangilinan J."/>
            <person name="Park H.-J."/>
            <person name="Ramirez L."/>
            <person name="Alfaro M."/>
            <person name="Sun H."/>
            <person name="Tritt A."/>
            <person name="Yoshinaga Y."/>
            <person name="Zwiers L.-H."/>
            <person name="Turgeon B."/>
            <person name="Goodwin S."/>
            <person name="Spatafora J."/>
            <person name="Crous P."/>
            <person name="Grigoriev I."/>
        </authorList>
    </citation>
    <scope>NUCLEOTIDE SEQUENCE</scope>
    <source>
        <strain evidence="2">CBS 113818</strain>
    </source>
</reference>
<dbReference type="EMBL" id="MU006240">
    <property type="protein sequence ID" value="KAF2820641.1"/>
    <property type="molecule type" value="Genomic_DNA"/>
</dbReference>
<sequence length="723" mass="82516">MRLRSIINTARVTKDLQLRFLLGNYNYEPLPSPTCIRLLEVFPCSENTIIQCSLKTFELQDAPSFRALSYTWGESHVKLSSSLKENSNIVKQLTEAKVRAEYESPEGPRRRFIICDGRLIKVTRNLRDALRMLAGAIRLPRMPKTPTYYWVDALCMDQSNVPERNDQVERMGDVYRKADGVIVWLGKEDEFTSDALKTMRTIAATDESDWPFVPYTSFYEHEATQHTYRPNLSFYNWLGFMVLINRPWFKRVWVVQEIALAKSAIVVCGRQVFPWTMLSKSLSFVKATKWYHHLHTEKLKHLTTLQKQPGIYKRVLRSKLSVGISPVYLNETRMAISGPPNPTMNGAVRPPSLRMLLDKHRFSGSSDPRDKVYAFLGLADRAMAPFRTHPTALTPDYNLSVQAVYTEAARVFMASYESLALLSHVEDPSLRRIEGMPSWVPDLSVALDPYPLRFRGPGLWKAAGNCKWKMNQTRMVQGLLDVQGYQLDYIDGTSILLDESVDPSASWASLVKLTLSLDMPYPGPSKHGGRPSRMEVLWRTLTTDIYAHVHPAPPAVGSLFVDYILNLQIRHRLTPWSGKDAFQPHHSPLSDSIYPEWRTLLSLEPPDSPYCLARYKERLTSVVESMFNGTYSPIELAQLQHELDQSGGKKRRVFKTRGGYMGTGPRSLQAGDEVWILHRAGLPFVLRPQPNGNFRIIGESFVYGIMHGEALELDRPRRHITID</sequence>
<dbReference type="Pfam" id="PF26639">
    <property type="entry name" value="Het-6_barrel"/>
    <property type="match status" value="1"/>
</dbReference>
<keyword evidence="3" id="KW-1185">Reference proteome</keyword>
<dbReference type="OrthoDB" id="4476201at2759"/>
<dbReference type="PANTHER" id="PTHR24148">
    <property type="entry name" value="ANKYRIN REPEAT DOMAIN-CONTAINING PROTEIN 39 HOMOLOG-RELATED"/>
    <property type="match status" value="1"/>
</dbReference>